<feature type="repeat" description="TPR" evidence="1">
    <location>
        <begin position="14"/>
        <end position="47"/>
    </location>
</feature>
<gene>
    <name evidence="2" type="ORF">K2F26_15770</name>
</gene>
<dbReference type="SMART" id="SM00028">
    <property type="entry name" value="TPR"/>
    <property type="match status" value="1"/>
</dbReference>
<dbReference type="Pfam" id="PF00515">
    <property type="entry name" value="TPR_1"/>
    <property type="match status" value="1"/>
</dbReference>
<dbReference type="SUPFAM" id="SSF48452">
    <property type="entry name" value="TPR-like"/>
    <property type="match status" value="1"/>
</dbReference>
<dbReference type="Proteomes" id="UP000826540">
    <property type="component" value="Chromosome"/>
</dbReference>
<reference evidence="2 3" key="1">
    <citation type="journal article" date="2022" name="J. Am. Chem. Soc.">
        <title>Biosynthesis of Guanitoxin Enables Global Environmental Detection in Freshwater Cyanobacteria.</title>
        <authorList>
            <person name="Lima S.T."/>
            <person name="Fallon T.R."/>
            <person name="Cordoza J.L."/>
            <person name="Chekan J.R."/>
            <person name="Delbaje E."/>
            <person name="Hopiavuori A.R."/>
            <person name="Alvarenga D.O."/>
            <person name="Wood S.M."/>
            <person name="Luhavaya H."/>
            <person name="Baumgartner J.T."/>
            <person name="Dorr F.A."/>
            <person name="Etchegaray A."/>
            <person name="Pinto E."/>
            <person name="McKinnie S.M.K."/>
            <person name="Fiore M.F."/>
            <person name="Moore B.S."/>
        </authorList>
    </citation>
    <scope>NUCLEOTIDE SEQUENCE [LARGE SCALE GENOMIC DNA]</scope>
    <source>
        <strain evidence="2 3">ITEP-024</strain>
    </source>
</reference>
<keyword evidence="1" id="KW-0802">TPR repeat</keyword>
<dbReference type="PROSITE" id="PS50005">
    <property type="entry name" value="TPR"/>
    <property type="match status" value="1"/>
</dbReference>
<organism evidence="2 3">
    <name type="scientific">Sphaerospermopsis torques-reginae ITEP-024</name>
    <dbReference type="NCBI Taxonomy" id="984208"/>
    <lineage>
        <taxon>Bacteria</taxon>
        <taxon>Bacillati</taxon>
        <taxon>Cyanobacteriota</taxon>
        <taxon>Cyanophyceae</taxon>
        <taxon>Nostocales</taxon>
        <taxon>Aphanizomenonaceae</taxon>
        <taxon>Sphaerospermopsis</taxon>
        <taxon>Sphaerospermopsis torques-reginae</taxon>
    </lineage>
</organism>
<accession>A0ABX8X6J0</accession>
<name>A0ABX8X6J0_9CYAN</name>
<protein>
    <submittedName>
        <fullName evidence="2">Tetratricopeptide repeat protein</fullName>
    </submittedName>
</protein>
<dbReference type="EMBL" id="CP080598">
    <property type="protein sequence ID" value="QYX34235.1"/>
    <property type="molecule type" value="Genomic_DNA"/>
</dbReference>
<dbReference type="InterPro" id="IPR011990">
    <property type="entry name" value="TPR-like_helical_dom_sf"/>
</dbReference>
<dbReference type="Gene3D" id="1.25.40.10">
    <property type="entry name" value="Tetratricopeptide repeat domain"/>
    <property type="match status" value="1"/>
</dbReference>
<evidence type="ECO:0000256" key="1">
    <source>
        <dbReference type="PROSITE-ProRule" id="PRU00339"/>
    </source>
</evidence>
<sequence>MLTKLSKLILIIAAGYYKGRGRVYDEQKKWELALADYNQALKINPDYSCGLQGSRSCLRRAEKMGISTGRL</sequence>
<dbReference type="RefSeq" id="WP_220611902.1">
    <property type="nucleotide sequence ID" value="NZ_CP080598.1"/>
</dbReference>
<proteinExistence type="predicted"/>
<evidence type="ECO:0000313" key="2">
    <source>
        <dbReference type="EMBL" id="QYX34235.1"/>
    </source>
</evidence>
<dbReference type="InterPro" id="IPR019734">
    <property type="entry name" value="TPR_rpt"/>
</dbReference>
<keyword evidence="3" id="KW-1185">Reference proteome</keyword>
<evidence type="ECO:0000313" key="3">
    <source>
        <dbReference type="Proteomes" id="UP000826540"/>
    </source>
</evidence>